<reference evidence="1 2" key="1">
    <citation type="submission" date="2019-08" db="EMBL/GenBank/DDBJ databases">
        <title>Genome of Aequorivita antarctica SW49 (type strain).</title>
        <authorList>
            <person name="Bowman J.P."/>
        </authorList>
    </citation>
    <scope>NUCLEOTIDE SEQUENCE [LARGE SCALE GENOMIC DNA]</scope>
    <source>
        <strain evidence="1 2">SW49</strain>
    </source>
</reference>
<dbReference type="InterPro" id="IPR010667">
    <property type="entry name" value="Phage_T4_Gp19"/>
</dbReference>
<dbReference type="RefSeq" id="WP_111843589.1">
    <property type="nucleotide sequence ID" value="NZ_UEGI01000002.1"/>
</dbReference>
<proteinExistence type="predicted"/>
<evidence type="ECO:0000313" key="1">
    <source>
        <dbReference type="EMBL" id="TXD73782.1"/>
    </source>
</evidence>
<dbReference type="PANTHER" id="PTHR38009">
    <property type="entry name" value="CONSERVED HYPOTHETICAL PHAGE TAIL PROTEIN"/>
    <property type="match status" value="1"/>
</dbReference>
<accession>A0A5C6Z1F7</accession>
<sequence>MNNHPPVAFYFQLSLRNTSGKDEVFFKEISGITMEMGTEEMTKIGNNNYKYRAPNSIKYSNLILKKGLVSKNSEIVIWCINTFNANPKDSIKPKDIIVNLLDTDGIPLKSWVFMNAYPVKWTVSDVNPENNITIETLEFAYSSFQ</sequence>
<organism evidence="1 2">
    <name type="scientific">Aequorivita antarctica</name>
    <dbReference type="NCBI Taxonomy" id="153266"/>
    <lineage>
        <taxon>Bacteria</taxon>
        <taxon>Pseudomonadati</taxon>
        <taxon>Bacteroidota</taxon>
        <taxon>Flavobacteriia</taxon>
        <taxon>Flavobacteriales</taxon>
        <taxon>Flavobacteriaceae</taxon>
        <taxon>Aequorivita</taxon>
    </lineage>
</organism>
<dbReference type="Proteomes" id="UP000321497">
    <property type="component" value="Unassembled WGS sequence"/>
</dbReference>
<dbReference type="InterPro" id="IPR011747">
    <property type="entry name" value="CHP02241"/>
</dbReference>
<gene>
    <name evidence="1" type="ORF">ESU54_04735</name>
</gene>
<evidence type="ECO:0000313" key="2">
    <source>
        <dbReference type="Proteomes" id="UP000321497"/>
    </source>
</evidence>
<protein>
    <submittedName>
        <fullName evidence="1">Phage tail protein</fullName>
    </submittedName>
</protein>
<keyword evidence="2" id="KW-1185">Reference proteome</keyword>
<dbReference type="Pfam" id="PF06841">
    <property type="entry name" value="Phage_T4_gp19"/>
    <property type="match status" value="1"/>
</dbReference>
<dbReference type="EMBL" id="VORT01000003">
    <property type="protein sequence ID" value="TXD73782.1"/>
    <property type="molecule type" value="Genomic_DNA"/>
</dbReference>
<name>A0A5C6Z1F7_9FLAO</name>
<dbReference type="GO" id="GO:0005198">
    <property type="term" value="F:structural molecule activity"/>
    <property type="evidence" value="ECO:0007669"/>
    <property type="project" value="InterPro"/>
</dbReference>
<dbReference type="AlphaFoldDB" id="A0A5C6Z1F7"/>
<dbReference type="OrthoDB" id="9799891at2"/>
<comment type="caution">
    <text evidence="1">The sequence shown here is derived from an EMBL/GenBank/DDBJ whole genome shotgun (WGS) entry which is preliminary data.</text>
</comment>
<dbReference type="PANTHER" id="PTHR38009:SF1">
    <property type="entry name" value="CONSERVED HYPOTHETICAL PHAGE TAIL PROTEIN"/>
    <property type="match status" value="1"/>
</dbReference>
<dbReference type="NCBIfam" id="TIGR02241">
    <property type="entry name" value="conserved hypothetical phage tail region protein"/>
    <property type="match status" value="1"/>
</dbReference>